<feature type="transmembrane region" description="Helical" evidence="6">
    <location>
        <begin position="63"/>
        <end position="80"/>
    </location>
</feature>
<dbReference type="InterPro" id="IPR044644">
    <property type="entry name" value="DinF-like"/>
</dbReference>
<feature type="transmembrane region" description="Helical" evidence="6">
    <location>
        <begin position="152"/>
        <end position="174"/>
    </location>
</feature>
<name>A0ABR9VLQ0_9SYNC</name>
<evidence type="ECO:0000313" key="8">
    <source>
        <dbReference type="Proteomes" id="UP000658720"/>
    </source>
</evidence>
<dbReference type="PANTHER" id="PTHR42893:SF46">
    <property type="entry name" value="PROTEIN DETOXIFICATION 44, CHLOROPLASTIC"/>
    <property type="match status" value="1"/>
</dbReference>
<feature type="transmembrane region" description="Helical" evidence="6">
    <location>
        <begin position="114"/>
        <end position="132"/>
    </location>
</feature>
<feature type="transmembrane region" description="Helical" evidence="6">
    <location>
        <begin position="266"/>
        <end position="285"/>
    </location>
</feature>
<dbReference type="PANTHER" id="PTHR42893">
    <property type="entry name" value="PROTEIN DETOXIFICATION 44, CHLOROPLASTIC-RELATED"/>
    <property type="match status" value="1"/>
</dbReference>
<comment type="similarity">
    <text evidence="2">Belongs to the multi antimicrobial extrusion (MATE) (TC 2.A.66.1) family.</text>
</comment>
<dbReference type="NCBIfam" id="NF041358">
    <property type="entry name" value="GntT_guanitoxin"/>
    <property type="match status" value="1"/>
</dbReference>
<evidence type="ECO:0000256" key="6">
    <source>
        <dbReference type="SAM" id="Phobius"/>
    </source>
</evidence>
<accession>A0ABR9VLQ0</accession>
<keyword evidence="3 6" id="KW-0812">Transmembrane</keyword>
<dbReference type="InterPro" id="IPR002528">
    <property type="entry name" value="MATE_fam"/>
</dbReference>
<comment type="caution">
    <text evidence="7">The sequence shown here is derived from an EMBL/GenBank/DDBJ whole genome shotgun (WGS) entry which is preliminary data.</text>
</comment>
<dbReference type="EMBL" id="JADEVV010000001">
    <property type="protein sequence ID" value="MBE9252267.1"/>
    <property type="molecule type" value="Genomic_DNA"/>
</dbReference>
<evidence type="ECO:0000256" key="2">
    <source>
        <dbReference type="ARBA" id="ARBA00010199"/>
    </source>
</evidence>
<reference evidence="7 8" key="1">
    <citation type="submission" date="2020-10" db="EMBL/GenBank/DDBJ databases">
        <authorList>
            <person name="Castelo-Branco R."/>
            <person name="Eusebio N."/>
            <person name="Adriana R."/>
            <person name="Vieira A."/>
            <person name="Brugerolle De Fraissinette N."/>
            <person name="Rezende De Castro R."/>
            <person name="Schneider M.P."/>
            <person name="Vasconcelos V."/>
            <person name="Leao P.N."/>
        </authorList>
    </citation>
    <scope>NUCLEOTIDE SEQUENCE [LARGE SCALE GENOMIC DNA]</scope>
    <source>
        <strain evidence="7 8">LEGE 00031</strain>
    </source>
</reference>
<feature type="transmembrane region" description="Helical" evidence="6">
    <location>
        <begin position="181"/>
        <end position="201"/>
    </location>
</feature>
<evidence type="ECO:0000256" key="4">
    <source>
        <dbReference type="ARBA" id="ARBA00022989"/>
    </source>
</evidence>
<keyword evidence="5 6" id="KW-0472">Membrane</keyword>
<dbReference type="Pfam" id="PF01554">
    <property type="entry name" value="MatE"/>
    <property type="match status" value="2"/>
</dbReference>
<comment type="subcellular location">
    <subcellularLocation>
        <location evidence="1">Membrane</location>
        <topology evidence="1">Multi-pass membrane protein</topology>
    </subcellularLocation>
</comment>
<proteinExistence type="inferred from homology"/>
<feature type="transmembrane region" description="Helical" evidence="6">
    <location>
        <begin position="35"/>
        <end position="57"/>
    </location>
</feature>
<gene>
    <name evidence="7" type="ORF">IQ217_00035</name>
</gene>
<organism evidence="7 8">
    <name type="scientific">Synechocystis salina LEGE 00031</name>
    <dbReference type="NCBI Taxonomy" id="1828736"/>
    <lineage>
        <taxon>Bacteria</taxon>
        <taxon>Bacillati</taxon>
        <taxon>Cyanobacteriota</taxon>
        <taxon>Cyanophyceae</taxon>
        <taxon>Synechococcales</taxon>
        <taxon>Merismopediaceae</taxon>
        <taxon>Synechocystis</taxon>
    </lineage>
</organism>
<evidence type="ECO:0000256" key="3">
    <source>
        <dbReference type="ARBA" id="ARBA00022692"/>
    </source>
</evidence>
<dbReference type="NCBIfam" id="TIGR00797">
    <property type="entry name" value="matE"/>
    <property type="match status" value="1"/>
</dbReference>
<keyword evidence="4 6" id="KW-1133">Transmembrane helix</keyword>
<feature type="transmembrane region" description="Helical" evidence="6">
    <location>
        <begin position="378"/>
        <end position="399"/>
    </location>
</feature>
<keyword evidence="8" id="KW-1185">Reference proteome</keyword>
<dbReference type="CDD" id="cd13136">
    <property type="entry name" value="MATE_DinF_like"/>
    <property type="match status" value="1"/>
</dbReference>
<feature type="transmembrane region" description="Helical" evidence="6">
    <location>
        <begin position="435"/>
        <end position="453"/>
    </location>
</feature>
<dbReference type="Proteomes" id="UP000658720">
    <property type="component" value="Unassembled WGS sequence"/>
</dbReference>
<evidence type="ECO:0000256" key="1">
    <source>
        <dbReference type="ARBA" id="ARBA00004141"/>
    </source>
</evidence>
<feature type="transmembrane region" description="Helical" evidence="6">
    <location>
        <begin position="213"/>
        <end position="234"/>
    </location>
</feature>
<sequence>MNFDRIFAWPLTSLKVFMNLALPSQYQFLPRFFRLATIAVLSNMMVPLAGLVDTAFLGHLEDIDYLAGVILGSILFDYLYRVLKFLRTSTTALTAQAVGEEDQAEVWVAGLRSAFVALLLGLGILALQYPLQKFGFALLTGAPGVEQSGMDYFYGRIWGAPAVLLNFVILGWLLGQERNGLVLLISLVANFSNVGLDYLMINRWGWASAGAGWATASSQYLALALGLICIVALAKKGKAKGEFKAAIAKLSDWGALRSTIALKGNILIRFVVLITTYSLFTNISSSFGTEVLAQNGLLLQIALLSQFTIQGVGMTSQTLTGNFKSKGDYQLLLPVLLTAISTTLVMALGFAAVAIAFPETLFGLLTNHAEINDSVRQYTIWLIPLLESTALAFMLEGYFIGLKASQPLRNGVLFAFCLIYLPCLGLAIWQQSNNLLWFSLVSYMLGLVIYLGWQLITRFSPQILALEAKQPS</sequence>
<evidence type="ECO:0000256" key="5">
    <source>
        <dbReference type="ARBA" id="ARBA00023136"/>
    </source>
</evidence>
<feature type="transmembrane region" description="Helical" evidence="6">
    <location>
        <begin position="411"/>
        <end position="429"/>
    </location>
</feature>
<feature type="transmembrane region" description="Helical" evidence="6">
    <location>
        <begin position="331"/>
        <end position="358"/>
    </location>
</feature>
<evidence type="ECO:0000313" key="7">
    <source>
        <dbReference type="EMBL" id="MBE9252267.1"/>
    </source>
</evidence>
<protein>
    <submittedName>
        <fullName evidence="7">MATE family efflux transporter</fullName>
    </submittedName>
</protein>